<organism evidence="1 2">
    <name type="scientific">Heterorhabditis bacteriophora</name>
    <name type="common">Entomopathogenic nematode worm</name>
    <dbReference type="NCBI Taxonomy" id="37862"/>
    <lineage>
        <taxon>Eukaryota</taxon>
        <taxon>Metazoa</taxon>
        <taxon>Ecdysozoa</taxon>
        <taxon>Nematoda</taxon>
        <taxon>Chromadorea</taxon>
        <taxon>Rhabditida</taxon>
        <taxon>Rhabditina</taxon>
        <taxon>Rhabditomorpha</taxon>
        <taxon>Strongyloidea</taxon>
        <taxon>Heterorhabditidae</taxon>
        <taxon>Heterorhabditis</taxon>
    </lineage>
</organism>
<reference evidence="2" key="1">
    <citation type="submission" date="2016-11" db="UniProtKB">
        <authorList>
            <consortium name="WormBaseParasite"/>
        </authorList>
    </citation>
    <scope>IDENTIFICATION</scope>
</reference>
<dbReference type="AlphaFoldDB" id="A0A1I7X353"/>
<dbReference type="WBParaSite" id="Hba_11903">
    <property type="protein sequence ID" value="Hba_11903"/>
    <property type="gene ID" value="Hba_11903"/>
</dbReference>
<dbReference type="Proteomes" id="UP000095283">
    <property type="component" value="Unplaced"/>
</dbReference>
<accession>A0A1I7X353</accession>
<sequence length="72" mass="8163">MFIMLLFSKTIREIVLWQYCNINTEIDEAIISSSNRNKNYRQRQAVTCEDLSSSAETGHAGLGHLLCSILNT</sequence>
<keyword evidence="1" id="KW-1185">Reference proteome</keyword>
<evidence type="ECO:0000313" key="2">
    <source>
        <dbReference type="WBParaSite" id="Hba_11903"/>
    </source>
</evidence>
<protein>
    <submittedName>
        <fullName evidence="2">Uncharacterized protein</fullName>
    </submittedName>
</protein>
<evidence type="ECO:0000313" key="1">
    <source>
        <dbReference type="Proteomes" id="UP000095283"/>
    </source>
</evidence>
<name>A0A1I7X353_HETBA</name>
<proteinExistence type="predicted"/>